<feature type="compositionally biased region" description="Low complexity" evidence="1">
    <location>
        <begin position="100"/>
        <end position="111"/>
    </location>
</feature>
<organism evidence="2">
    <name type="scientific">Nothobranchius kadleci</name>
    <name type="common">African annual killifish</name>
    <dbReference type="NCBI Taxonomy" id="1051664"/>
    <lineage>
        <taxon>Eukaryota</taxon>
        <taxon>Metazoa</taxon>
        <taxon>Chordata</taxon>
        <taxon>Craniata</taxon>
        <taxon>Vertebrata</taxon>
        <taxon>Euteleostomi</taxon>
        <taxon>Actinopterygii</taxon>
        <taxon>Neopterygii</taxon>
        <taxon>Teleostei</taxon>
        <taxon>Neoteleostei</taxon>
        <taxon>Acanthomorphata</taxon>
        <taxon>Ovalentaria</taxon>
        <taxon>Atherinomorphae</taxon>
        <taxon>Cyprinodontiformes</taxon>
        <taxon>Nothobranchiidae</taxon>
        <taxon>Nothobranchius</taxon>
    </lineage>
</organism>
<reference evidence="2" key="2">
    <citation type="submission" date="2016-06" db="EMBL/GenBank/DDBJ databases">
        <title>The genome of a short-lived fish provides insights into sex chromosome evolution and the genetic control of aging.</title>
        <authorList>
            <person name="Reichwald K."/>
            <person name="Felder M."/>
            <person name="Petzold A."/>
            <person name="Koch P."/>
            <person name="Groth M."/>
            <person name="Platzer M."/>
        </authorList>
    </citation>
    <scope>NUCLEOTIDE SEQUENCE</scope>
    <source>
        <tissue evidence="2">Brain</tissue>
    </source>
</reference>
<accession>A0A1A8E569</accession>
<feature type="compositionally biased region" description="Polar residues" evidence="1">
    <location>
        <begin position="85"/>
        <end position="99"/>
    </location>
</feature>
<evidence type="ECO:0000313" key="2">
    <source>
        <dbReference type="EMBL" id="SBQ41620.1"/>
    </source>
</evidence>
<gene>
    <name evidence="2" type="primary">SI:DKEYP-28D2.4</name>
</gene>
<sequence length="128" mass="14019">MTVAEGNVYRFNITEGGAYYCEAAEDEDCTNLSGCCARLQLPGCLCLVSQAGEDLVLQSLPDSQTEGDVHYEEVNVLMKRHVASTVSEDNSRQQQETVYSQVNVSKSESSSTQRAAGLEELYAQVKKN</sequence>
<reference evidence="2" key="1">
    <citation type="submission" date="2016-05" db="EMBL/GenBank/DDBJ databases">
        <authorList>
            <person name="Lavstsen T."/>
            <person name="Jespersen J.S."/>
        </authorList>
    </citation>
    <scope>NUCLEOTIDE SEQUENCE</scope>
    <source>
        <tissue evidence="2">Brain</tissue>
    </source>
</reference>
<feature type="region of interest" description="Disordered" evidence="1">
    <location>
        <begin position="85"/>
        <end position="114"/>
    </location>
</feature>
<dbReference type="EMBL" id="HAEA01013140">
    <property type="protein sequence ID" value="SBQ41620.1"/>
    <property type="molecule type" value="Transcribed_RNA"/>
</dbReference>
<name>A0A1A8E569_NOTKA</name>
<evidence type="ECO:0000256" key="1">
    <source>
        <dbReference type="SAM" id="MobiDB-lite"/>
    </source>
</evidence>
<proteinExistence type="predicted"/>
<protein>
    <submittedName>
        <fullName evidence="2">Si:dkeyp-28d2.4</fullName>
    </submittedName>
</protein>
<dbReference type="AlphaFoldDB" id="A0A1A8E569"/>